<keyword evidence="1" id="KW-0812">Transmembrane</keyword>
<keyword evidence="1" id="KW-1133">Transmembrane helix</keyword>
<keyword evidence="1" id="KW-0472">Membrane</keyword>
<evidence type="ECO:0000313" key="2">
    <source>
        <dbReference type="Proteomes" id="UP000887565"/>
    </source>
</evidence>
<sequence>MKPRVLSQTKPQSPWTRRQEDALFQALFINIFNFAISLFLAELGNFKVPKCTLFMKSFRNINSIL</sequence>
<feature type="transmembrane region" description="Helical" evidence="1">
    <location>
        <begin position="21"/>
        <end position="40"/>
    </location>
</feature>
<protein>
    <submittedName>
        <fullName evidence="3">Uncharacterized protein</fullName>
    </submittedName>
</protein>
<accession>A0A915HQW6</accession>
<reference evidence="3" key="1">
    <citation type="submission" date="2022-11" db="UniProtKB">
        <authorList>
            <consortium name="WormBaseParasite"/>
        </authorList>
    </citation>
    <scope>IDENTIFICATION</scope>
</reference>
<proteinExistence type="predicted"/>
<name>A0A915HQW6_ROMCU</name>
<evidence type="ECO:0000256" key="1">
    <source>
        <dbReference type="SAM" id="Phobius"/>
    </source>
</evidence>
<evidence type="ECO:0000313" key="3">
    <source>
        <dbReference type="WBParaSite" id="nRc.2.0.1.t03762-RA"/>
    </source>
</evidence>
<keyword evidence="2" id="KW-1185">Reference proteome</keyword>
<dbReference type="AlphaFoldDB" id="A0A915HQW6"/>
<dbReference type="Proteomes" id="UP000887565">
    <property type="component" value="Unplaced"/>
</dbReference>
<dbReference type="WBParaSite" id="nRc.2.0.1.t03762-RA">
    <property type="protein sequence ID" value="nRc.2.0.1.t03762-RA"/>
    <property type="gene ID" value="nRc.2.0.1.g03762"/>
</dbReference>
<organism evidence="2 3">
    <name type="scientific">Romanomermis culicivorax</name>
    <name type="common">Nematode worm</name>
    <dbReference type="NCBI Taxonomy" id="13658"/>
    <lineage>
        <taxon>Eukaryota</taxon>
        <taxon>Metazoa</taxon>
        <taxon>Ecdysozoa</taxon>
        <taxon>Nematoda</taxon>
        <taxon>Enoplea</taxon>
        <taxon>Dorylaimia</taxon>
        <taxon>Mermithida</taxon>
        <taxon>Mermithoidea</taxon>
        <taxon>Mermithidae</taxon>
        <taxon>Romanomermis</taxon>
    </lineage>
</organism>